<sequence>MKSMQQALVLFLCFVSLVSWASARPQFDQATDLLLAQFDSKPDPDDIHAQAALGCMLVHPEYTGVQYYAVSGAYGIQNGPYLDSSTLFAMAFGEQWTDAHKDWDGSVARITAKVLSILQAGGKVWVQEAGQSNITADWIAEVLKTVPAETVKAKVIVVQHSQWNEDQTAPEDLSYVKAKASYFALDDGNAAWDADWGNRGPYSTPEYRSKDTKYMAQAKASPNATAKKLWTEAFRIIDKYYPDGYPHEWSYIHFGGVDYSDCVENWWILEDRIESPDTDGFWKKYVINE</sequence>
<organism evidence="2 3">
    <name type="scientific">Coraliomargarita akajimensis (strain DSM 45221 / IAM 15411 / JCM 23193 / KCTC 12865 / 04OKA010-24)</name>
    <dbReference type="NCBI Taxonomy" id="583355"/>
    <lineage>
        <taxon>Bacteria</taxon>
        <taxon>Pseudomonadati</taxon>
        <taxon>Verrucomicrobiota</taxon>
        <taxon>Opitutia</taxon>
        <taxon>Puniceicoccales</taxon>
        <taxon>Coraliomargaritaceae</taxon>
        <taxon>Coraliomargarita</taxon>
    </lineage>
</organism>
<gene>
    <name evidence="2" type="ordered locus">Caka_2723</name>
</gene>
<dbReference type="KEGG" id="caa:Caka_2723"/>
<dbReference type="Proteomes" id="UP000000925">
    <property type="component" value="Chromosome"/>
</dbReference>
<protein>
    <submittedName>
        <fullName evidence="2">Uncharacterized protein</fullName>
    </submittedName>
</protein>
<evidence type="ECO:0000313" key="3">
    <source>
        <dbReference type="Proteomes" id="UP000000925"/>
    </source>
</evidence>
<name>D5EQ05_CORAD</name>
<dbReference type="eggNOG" id="COG3401">
    <property type="taxonomic scope" value="Bacteria"/>
</dbReference>
<keyword evidence="1" id="KW-0732">Signal</keyword>
<keyword evidence="3" id="KW-1185">Reference proteome</keyword>
<evidence type="ECO:0000313" key="2">
    <source>
        <dbReference type="EMBL" id="ADE55738.1"/>
    </source>
</evidence>
<feature type="signal peptide" evidence="1">
    <location>
        <begin position="1"/>
        <end position="21"/>
    </location>
</feature>
<proteinExistence type="predicted"/>
<feature type="chain" id="PRO_5003070903" evidence="1">
    <location>
        <begin position="22"/>
        <end position="289"/>
    </location>
</feature>
<dbReference type="AlphaFoldDB" id="D5EQ05"/>
<reference evidence="2 3" key="1">
    <citation type="journal article" date="2010" name="Stand. Genomic Sci.">
        <title>Complete genome sequence of Coraliomargarita akajimensis type strain (04OKA010-24).</title>
        <authorList>
            <person name="Mavromatis K."/>
            <person name="Abt B."/>
            <person name="Brambilla E."/>
            <person name="Lapidus A."/>
            <person name="Copeland A."/>
            <person name="Deshpande S."/>
            <person name="Nolan M."/>
            <person name="Lucas S."/>
            <person name="Tice H."/>
            <person name="Cheng J.F."/>
            <person name="Han C."/>
            <person name="Detter J.C."/>
            <person name="Woyke T."/>
            <person name="Goodwin L."/>
            <person name="Pitluck S."/>
            <person name="Held B."/>
            <person name="Brettin T."/>
            <person name="Tapia R."/>
            <person name="Ivanova N."/>
            <person name="Mikhailova N."/>
            <person name="Pati A."/>
            <person name="Liolios K."/>
            <person name="Chen A."/>
            <person name="Palaniappan K."/>
            <person name="Land M."/>
            <person name="Hauser L."/>
            <person name="Chang Y.J."/>
            <person name="Jeffries C.D."/>
            <person name="Rohde M."/>
            <person name="Goker M."/>
            <person name="Bristow J."/>
            <person name="Eisen J.A."/>
            <person name="Markowitz V."/>
            <person name="Hugenholtz P."/>
            <person name="Klenk H.P."/>
            <person name="Kyrpides N.C."/>
        </authorList>
    </citation>
    <scope>NUCLEOTIDE SEQUENCE [LARGE SCALE GENOMIC DNA]</scope>
    <source>
        <strain evidence="3">DSM 45221 / IAM 15411 / JCM 23193 / KCTC 12865</strain>
    </source>
</reference>
<evidence type="ECO:0000256" key="1">
    <source>
        <dbReference type="SAM" id="SignalP"/>
    </source>
</evidence>
<accession>D5EQ05</accession>
<dbReference type="HOGENOM" id="CLU_050654_0_0_0"/>
<dbReference type="EMBL" id="CP001998">
    <property type="protein sequence ID" value="ADE55738.1"/>
    <property type="molecule type" value="Genomic_DNA"/>
</dbReference>